<evidence type="ECO:0000313" key="5">
    <source>
        <dbReference type="Proteomes" id="UP000187209"/>
    </source>
</evidence>
<dbReference type="Proteomes" id="UP000187209">
    <property type="component" value="Unassembled WGS sequence"/>
</dbReference>
<dbReference type="Pfam" id="PF08375">
    <property type="entry name" value="Rpn3_C"/>
    <property type="match status" value="1"/>
</dbReference>
<gene>
    <name evidence="4" type="ORF">SteCoe_22558</name>
</gene>
<reference evidence="4 5" key="1">
    <citation type="submission" date="2016-11" db="EMBL/GenBank/DDBJ databases">
        <title>The macronuclear genome of Stentor coeruleus: a giant cell with tiny introns.</title>
        <authorList>
            <person name="Slabodnick M."/>
            <person name="Ruby J.G."/>
            <person name="Reiff S.B."/>
            <person name="Swart E.C."/>
            <person name="Gosai S."/>
            <person name="Prabakaran S."/>
            <person name="Witkowska E."/>
            <person name="Larue G.E."/>
            <person name="Fisher S."/>
            <person name="Freeman R.M."/>
            <person name="Gunawardena J."/>
            <person name="Chu W."/>
            <person name="Stover N.A."/>
            <person name="Gregory B.D."/>
            <person name="Nowacki M."/>
            <person name="Derisi J."/>
            <person name="Roy S.W."/>
            <person name="Marshall W.F."/>
            <person name="Sood P."/>
        </authorList>
    </citation>
    <scope>NUCLEOTIDE SEQUENCE [LARGE SCALE GENOMIC DNA]</scope>
    <source>
        <strain evidence="4">WM001</strain>
    </source>
</reference>
<keyword evidence="5" id="KW-1185">Reference proteome</keyword>
<name>A0A1R2BLY2_9CILI</name>
<dbReference type="InterPro" id="IPR050756">
    <property type="entry name" value="CSN3"/>
</dbReference>
<evidence type="ECO:0000256" key="2">
    <source>
        <dbReference type="ARBA" id="ARBA00022942"/>
    </source>
</evidence>
<organism evidence="4 5">
    <name type="scientific">Stentor coeruleus</name>
    <dbReference type="NCBI Taxonomy" id="5963"/>
    <lineage>
        <taxon>Eukaryota</taxon>
        <taxon>Sar</taxon>
        <taxon>Alveolata</taxon>
        <taxon>Ciliophora</taxon>
        <taxon>Postciliodesmatophora</taxon>
        <taxon>Heterotrichea</taxon>
        <taxon>Heterotrichida</taxon>
        <taxon>Stentoridae</taxon>
        <taxon>Stentor</taxon>
    </lineage>
</organism>
<protein>
    <recommendedName>
        <fullName evidence="3">PCI domain-containing protein</fullName>
    </recommendedName>
</protein>
<dbReference type="GO" id="GO:0042176">
    <property type="term" value="P:regulation of protein catabolic process"/>
    <property type="evidence" value="ECO:0007669"/>
    <property type="project" value="InterPro"/>
</dbReference>
<dbReference type="SMART" id="SM00753">
    <property type="entry name" value="PAM"/>
    <property type="match status" value="1"/>
</dbReference>
<evidence type="ECO:0000313" key="4">
    <source>
        <dbReference type="EMBL" id="OMJ77766.1"/>
    </source>
</evidence>
<dbReference type="PANTHER" id="PTHR10758">
    <property type="entry name" value="26S PROTEASOME NON-ATPASE REGULATORY SUBUNIT 3/COP9 SIGNALOSOME COMPLEX SUBUNIT 3"/>
    <property type="match status" value="1"/>
</dbReference>
<accession>A0A1R2BLY2</accession>
<dbReference type="SUPFAM" id="SSF81901">
    <property type="entry name" value="HCP-like"/>
    <property type="match status" value="1"/>
</dbReference>
<dbReference type="Gene3D" id="1.25.40.570">
    <property type="match status" value="1"/>
</dbReference>
<dbReference type="SUPFAM" id="SSF46785">
    <property type="entry name" value="Winged helix' DNA-binding domain"/>
    <property type="match status" value="1"/>
</dbReference>
<evidence type="ECO:0000256" key="1">
    <source>
        <dbReference type="ARBA" id="ARBA00007912"/>
    </source>
</evidence>
<dbReference type="Pfam" id="PF01399">
    <property type="entry name" value="PCI"/>
    <property type="match status" value="1"/>
</dbReference>
<keyword evidence="2" id="KW-0647">Proteasome</keyword>
<dbReference type="InterPro" id="IPR057985">
    <property type="entry name" value="TPR_PSMD3_N"/>
</dbReference>
<dbReference type="PROSITE" id="PS50250">
    <property type="entry name" value="PCI"/>
    <property type="match status" value="1"/>
</dbReference>
<comment type="caution">
    <text evidence="4">The sequence shown here is derived from an EMBL/GenBank/DDBJ whole genome shotgun (WGS) entry which is preliminary data.</text>
</comment>
<dbReference type="OrthoDB" id="1713558at2759"/>
<comment type="similarity">
    <text evidence="1">Belongs to the proteasome subunit S3 family.</text>
</comment>
<dbReference type="Pfam" id="PF25573">
    <property type="entry name" value="TPR_PSMD3_N"/>
    <property type="match status" value="1"/>
</dbReference>
<dbReference type="GO" id="GO:0030234">
    <property type="term" value="F:enzyme regulator activity"/>
    <property type="evidence" value="ECO:0007669"/>
    <property type="project" value="InterPro"/>
</dbReference>
<dbReference type="SMART" id="SM00088">
    <property type="entry name" value="PINT"/>
    <property type="match status" value="1"/>
</dbReference>
<dbReference type="AlphaFoldDB" id="A0A1R2BLY2"/>
<dbReference type="InterPro" id="IPR000717">
    <property type="entry name" value="PCI_dom"/>
</dbReference>
<dbReference type="PANTHER" id="PTHR10758:SF2">
    <property type="entry name" value="26S PROTEASOME NON-ATPASE REGULATORY SUBUNIT 3"/>
    <property type="match status" value="1"/>
</dbReference>
<dbReference type="EMBL" id="MPUH01000557">
    <property type="protein sequence ID" value="OMJ77766.1"/>
    <property type="molecule type" value="Genomic_DNA"/>
</dbReference>
<sequence length="427" mass="48875">MADLPASLIKALDSLEKAAESKDSKICALSLRLLHGFRSKINLSTLASLFKICFNKEVQWGENQTVYTVQYKSAEVALYLSILSVMLLIKENRLREAEEITKFELQKTHSRNSQPLIAKLYYYLGYIYELKADLDVKEFLQYYRTSCLKHDTFSQAVLINVILRFYLLTNKVRLAKEFSEKTGFPDTSGYPEIARNQFYLGKIKALTLNYTESHGHLVQAARKAPENGAKGFKLAVEKLRILIELLMGTIPSRKSLLAMKGVIPYVDLIRAVRMGELDKFAEVLDNNKTIYIEDMNYSLVTRLRHIVIKSGLKRINLAYSAISIQDVAYKLGLKPQDTEFIIAKAIRDGVIEAFIDHESKELKSKTIEDVYTTNDPQTFLQKRIDFCIGLRNDTVKAMQFPQNKNNAEVKENNEDIDFDLLSDDDDF</sequence>
<dbReference type="GO" id="GO:0006511">
    <property type="term" value="P:ubiquitin-dependent protein catabolic process"/>
    <property type="evidence" value="ECO:0007669"/>
    <property type="project" value="TreeGrafter"/>
</dbReference>
<dbReference type="InterPro" id="IPR013586">
    <property type="entry name" value="PSMD3_C"/>
</dbReference>
<proteinExistence type="inferred from homology"/>
<feature type="domain" description="PCI" evidence="3">
    <location>
        <begin position="194"/>
        <end position="369"/>
    </location>
</feature>
<evidence type="ECO:0000259" key="3">
    <source>
        <dbReference type="PROSITE" id="PS50250"/>
    </source>
</evidence>
<dbReference type="InterPro" id="IPR036390">
    <property type="entry name" value="WH_DNA-bd_sf"/>
</dbReference>
<dbReference type="GO" id="GO:0008541">
    <property type="term" value="C:proteasome regulatory particle, lid subcomplex"/>
    <property type="evidence" value="ECO:0007669"/>
    <property type="project" value="TreeGrafter"/>
</dbReference>